<evidence type="ECO:0000313" key="4">
    <source>
        <dbReference type="EMBL" id="MAH62238.1"/>
    </source>
</evidence>
<dbReference type="PANTHER" id="PTHR44591:SF3">
    <property type="entry name" value="RESPONSE REGULATORY DOMAIN-CONTAINING PROTEIN"/>
    <property type="match status" value="1"/>
</dbReference>
<reference evidence="5" key="1">
    <citation type="submission" date="2017-09" db="EMBL/GenBank/DDBJ databases">
        <title>The Reconstruction of 2,631 Draft Metagenome-Assembled Genomes from the Global Oceans.</title>
        <authorList>
            <person name="Tully B.J."/>
            <person name="Graham E.D."/>
            <person name="Heidelberg J.F."/>
        </authorList>
    </citation>
    <scope>NUCLEOTIDE SEQUENCE [LARGE SCALE GENOMIC DNA]</scope>
</reference>
<name>A0A2D6YGF3_9DELT</name>
<evidence type="ECO:0000259" key="3">
    <source>
        <dbReference type="PROSITE" id="PS50110"/>
    </source>
</evidence>
<dbReference type="SUPFAM" id="SSF52172">
    <property type="entry name" value="CheY-like"/>
    <property type="match status" value="1"/>
</dbReference>
<dbReference type="PANTHER" id="PTHR44591">
    <property type="entry name" value="STRESS RESPONSE REGULATOR PROTEIN 1"/>
    <property type="match status" value="1"/>
</dbReference>
<dbReference type="Pfam" id="PF00072">
    <property type="entry name" value="Response_reg"/>
    <property type="match status" value="1"/>
</dbReference>
<dbReference type="InterPro" id="IPR050595">
    <property type="entry name" value="Bact_response_regulator"/>
</dbReference>
<dbReference type="InterPro" id="IPR001789">
    <property type="entry name" value="Sig_transdc_resp-reg_receiver"/>
</dbReference>
<feature type="domain" description="Response regulatory" evidence="3">
    <location>
        <begin position="3"/>
        <end position="119"/>
    </location>
</feature>
<evidence type="ECO:0000256" key="1">
    <source>
        <dbReference type="ARBA" id="ARBA00022553"/>
    </source>
</evidence>
<dbReference type="EMBL" id="NZEX01000020">
    <property type="protein sequence ID" value="MAH62238.1"/>
    <property type="molecule type" value="Genomic_DNA"/>
</dbReference>
<dbReference type="GO" id="GO:0000160">
    <property type="term" value="P:phosphorelay signal transduction system"/>
    <property type="evidence" value="ECO:0007669"/>
    <property type="project" value="InterPro"/>
</dbReference>
<evidence type="ECO:0000313" key="5">
    <source>
        <dbReference type="Proteomes" id="UP000226525"/>
    </source>
</evidence>
<protein>
    <recommendedName>
        <fullName evidence="3">Response regulatory domain-containing protein</fullName>
    </recommendedName>
</protein>
<dbReference type="Gene3D" id="3.40.50.2300">
    <property type="match status" value="1"/>
</dbReference>
<dbReference type="AlphaFoldDB" id="A0A2D6YGF3"/>
<dbReference type="CDD" id="cd00156">
    <property type="entry name" value="REC"/>
    <property type="match status" value="1"/>
</dbReference>
<dbReference type="PROSITE" id="PS50110">
    <property type="entry name" value="RESPONSE_REGULATORY"/>
    <property type="match status" value="1"/>
</dbReference>
<gene>
    <name evidence="4" type="ORF">CMN54_02060</name>
</gene>
<comment type="caution">
    <text evidence="2">Lacks conserved residue(s) required for the propagation of feature annotation.</text>
</comment>
<keyword evidence="1" id="KW-0597">Phosphoprotein</keyword>
<organism evidence="4 5">
    <name type="scientific">SAR324 cluster bacterium</name>
    <dbReference type="NCBI Taxonomy" id="2024889"/>
    <lineage>
        <taxon>Bacteria</taxon>
        <taxon>Deltaproteobacteria</taxon>
        <taxon>SAR324 cluster</taxon>
    </lineage>
</organism>
<accession>A0A2D6YGF3</accession>
<dbReference type="SMART" id="SM00448">
    <property type="entry name" value="REC"/>
    <property type="match status" value="1"/>
</dbReference>
<dbReference type="InterPro" id="IPR011006">
    <property type="entry name" value="CheY-like_superfamily"/>
</dbReference>
<comment type="caution">
    <text evidence="4">The sequence shown here is derived from an EMBL/GenBank/DDBJ whole genome shotgun (WGS) entry which is preliminary data.</text>
</comment>
<sequence>MPNLLYVDHDLTRLGEIQHQLSEHFQLEVAFNGWEGFANSIMNKPDIVLLNLELPVMDGLELVRLVRTETDCAHLILLGFSLKELSSEFAETAERLGLNQLVEYPFAQQLPVELFKMLPVATQS</sequence>
<proteinExistence type="predicted"/>
<evidence type="ECO:0000256" key="2">
    <source>
        <dbReference type="PROSITE-ProRule" id="PRU00169"/>
    </source>
</evidence>
<dbReference type="Proteomes" id="UP000226525">
    <property type="component" value="Unassembled WGS sequence"/>
</dbReference>